<dbReference type="Gene3D" id="3.30.420.10">
    <property type="entry name" value="Ribonuclease H-like superfamily/Ribonuclease H"/>
    <property type="match status" value="1"/>
</dbReference>
<gene>
    <name evidence="3" type="ORF">HNR23_002942</name>
</gene>
<sequence length="308" mass="35084">MSFIDAHDFSVGLVLRVLGVASSTYYGWRARVASPSQRHREDAELLEKIIEIREADEFAPTYGSPRVWLELRRQGVRCSRKRVERLMRENHLRGAYLRKGWKSASTRQDPRHTAAPDLVDRDFTAPAPNRLWVADLTRLPTDEGVLWLASVRDAFSNRIVGWKTAPRADTDLVLSALDYALWSRDVRAGELIHHSDKGCQYTAVRFTQRLADAGILPSTGSVGDSFDNALAENLWSTIKTELVYWPVRTFATRAEAEAALFRYIDGWYNPRRIQAGLGGLSPDEYEDAWRIRQHTRPAMIPSTLDESR</sequence>
<reference evidence="3 4" key="1">
    <citation type="submission" date="2020-08" db="EMBL/GenBank/DDBJ databases">
        <title>Sequencing the genomes of 1000 actinobacteria strains.</title>
        <authorList>
            <person name="Klenk H.-P."/>
        </authorList>
    </citation>
    <scope>NUCLEOTIDE SEQUENCE [LARGE SCALE GENOMIC DNA]</scope>
    <source>
        <strain evidence="3 4">DSM 46659</strain>
    </source>
</reference>
<evidence type="ECO:0000313" key="3">
    <source>
        <dbReference type="EMBL" id="MBB6172882.1"/>
    </source>
</evidence>
<evidence type="ECO:0000259" key="2">
    <source>
        <dbReference type="PROSITE" id="PS50994"/>
    </source>
</evidence>
<dbReference type="NCBIfam" id="NF033516">
    <property type="entry name" value="transpos_IS3"/>
    <property type="match status" value="1"/>
</dbReference>
<dbReference type="InterPro" id="IPR050900">
    <property type="entry name" value="Transposase_IS3/IS150/IS904"/>
</dbReference>
<comment type="caution">
    <text evidence="3">The sequence shown here is derived from an EMBL/GenBank/DDBJ whole genome shotgun (WGS) entry which is preliminary data.</text>
</comment>
<dbReference type="InterPro" id="IPR012337">
    <property type="entry name" value="RNaseH-like_sf"/>
</dbReference>
<accession>A0A7W9YIT8</accession>
<dbReference type="PANTHER" id="PTHR46889">
    <property type="entry name" value="TRANSPOSASE INSF FOR INSERTION SEQUENCE IS3B-RELATED"/>
    <property type="match status" value="1"/>
</dbReference>
<comment type="function">
    <text evidence="1">Involved in the transposition of the insertion sequence.</text>
</comment>
<dbReference type="Pfam" id="PF00665">
    <property type="entry name" value="rve"/>
    <property type="match status" value="1"/>
</dbReference>
<dbReference type="Pfam" id="PF13333">
    <property type="entry name" value="rve_2"/>
    <property type="match status" value="1"/>
</dbReference>
<dbReference type="InterPro" id="IPR001584">
    <property type="entry name" value="Integrase_cat-core"/>
</dbReference>
<dbReference type="InterPro" id="IPR036397">
    <property type="entry name" value="RNaseH_sf"/>
</dbReference>
<dbReference type="PANTHER" id="PTHR46889:SF4">
    <property type="entry name" value="TRANSPOSASE INSO FOR INSERTION SEQUENCE ELEMENT IS911B-RELATED"/>
    <property type="match status" value="1"/>
</dbReference>
<dbReference type="AlphaFoldDB" id="A0A7W9YIT8"/>
<dbReference type="EMBL" id="JACHDS010000001">
    <property type="protein sequence ID" value="MBB6172882.1"/>
    <property type="molecule type" value="Genomic_DNA"/>
</dbReference>
<organism evidence="3 4">
    <name type="scientific">Nocardiopsis mwathae</name>
    <dbReference type="NCBI Taxonomy" id="1472723"/>
    <lineage>
        <taxon>Bacteria</taxon>
        <taxon>Bacillati</taxon>
        <taxon>Actinomycetota</taxon>
        <taxon>Actinomycetes</taxon>
        <taxon>Streptosporangiales</taxon>
        <taxon>Nocardiopsidaceae</taxon>
        <taxon>Nocardiopsis</taxon>
    </lineage>
</organism>
<protein>
    <submittedName>
        <fullName evidence="3">Putative transposase</fullName>
    </submittedName>
</protein>
<feature type="domain" description="Integrase catalytic" evidence="2">
    <location>
        <begin position="124"/>
        <end position="290"/>
    </location>
</feature>
<keyword evidence="4" id="KW-1185">Reference proteome</keyword>
<evidence type="ECO:0000256" key="1">
    <source>
        <dbReference type="ARBA" id="ARBA00002286"/>
    </source>
</evidence>
<dbReference type="InterPro" id="IPR048020">
    <property type="entry name" value="Transpos_IS3"/>
</dbReference>
<dbReference type="PROSITE" id="PS50994">
    <property type="entry name" value="INTEGRASE"/>
    <property type="match status" value="1"/>
</dbReference>
<dbReference type="Proteomes" id="UP000546642">
    <property type="component" value="Unassembled WGS sequence"/>
</dbReference>
<name>A0A7W9YIT8_9ACTN</name>
<dbReference type="SUPFAM" id="SSF53098">
    <property type="entry name" value="Ribonuclease H-like"/>
    <property type="match status" value="1"/>
</dbReference>
<proteinExistence type="predicted"/>
<dbReference type="GO" id="GO:0003676">
    <property type="term" value="F:nucleic acid binding"/>
    <property type="evidence" value="ECO:0007669"/>
    <property type="project" value="InterPro"/>
</dbReference>
<evidence type="ECO:0000313" key="4">
    <source>
        <dbReference type="Proteomes" id="UP000546642"/>
    </source>
</evidence>
<dbReference type="GO" id="GO:0015074">
    <property type="term" value="P:DNA integration"/>
    <property type="evidence" value="ECO:0007669"/>
    <property type="project" value="InterPro"/>
</dbReference>
<dbReference type="RefSeq" id="WP_184076111.1">
    <property type="nucleotide sequence ID" value="NZ_JACHDS010000001.1"/>
</dbReference>
<dbReference type="InterPro" id="IPR025948">
    <property type="entry name" value="HTH-like_dom"/>
</dbReference>
<dbReference type="Pfam" id="PF13276">
    <property type="entry name" value="HTH_21"/>
    <property type="match status" value="1"/>
</dbReference>